<dbReference type="Gene3D" id="1.20.58.610">
    <property type="entry name" value="Cdc37, Hsp90 binding domain"/>
    <property type="match status" value="1"/>
</dbReference>
<feature type="coiled-coil region" evidence="6">
    <location>
        <begin position="40"/>
        <end position="121"/>
    </location>
</feature>
<evidence type="ECO:0000256" key="3">
    <source>
        <dbReference type="ARBA" id="ARBA00022490"/>
    </source>
</evidence>
<dbReference type="GO" id="GO:0005737">
    <property type="term" value="C:cytoplasm"/>
    <property type="evidence" value="ECO:0007669"/>
    <property type="project" value="UniProtKB-SubCell"/>
</dbReference>
<dbReference type="EMBL" id="FO082271">
    <property type="protein sequence ID" value="CCO17468.1"/>
    <property type="molecule type" value="Genomic_DNA"/>
</dbReference>
<keyword evidence="6" id="KW-0175">Coiled coil</keyword>
<evidence type="ECO:0000256" key="4">
    <source>
        <dbReference type="ARBA" id="ARBA00023186"/>
    </source>
</evidence>
<dbReference type="AlphaFoldDB" id="K8F7B5"/>
<evidence type="ECO:0000256" key="6">
    <source>
        <dbReference type="SAM" id="Coils"/>
    </source>
</evidence>
<evidence type="ECO:0000256" key="7">
    <source>
        <dbReference type="SAM" id="MobiDB-lite"/>
    </source>
</evidence>
<dbReference type="Pfam" id="PF03234">
    <property type="entry name" value="CDC37_N"/>
    <property type="match status" value="1"/>
</dbReference>
<dbReference type="InterPro" id="IPR038189">
    <property type="entry name" value="Cdc37_Hsp90-bd_sf"/>
</dbReference>
<dbReference type="GO" id="GO:0051082">
    <property type="term" value="F:unfolded protein binding"/>
    <property type="evidence" value="ECO:0007669"/>
    <property type="project" value="TreeGrafter"/>
</dbReference>
<dbReference type="KEGG" id="bpg:Bathy08g04960"/>
<evidence type="ECO:0000313" key="10">
    <source>
        <dbReference type="EMBL" id="CCO17468.1"/>
    </source>
</evidence>
<dbReference type="Proteomes" id="UP000198341">
    <property type="component" value="Chromosome 8"/>
</dbReference>
<feature type="domain" description="Cdc37 C-terminal" evidence="8">
    <location>
        <begin position="312"/>
        <end position="399"/>
    </location>
</feature>
<evidence type="ECO:0000313" key="11">
    <source>
        <dbReference type="Proteomes" id="UP000198341"/>
    </source>
</evidence>
<proteinExistence type="inferred from homology"/>
<dbReference type="OrthoDB" id="440202at2759"/>
<dbReference type="GO" id="GO:0031072">
    <property type="term" value="F:heat shock protein binding"/>
    <property type="evidence" value="ECO:0007669"/>
    <property type="project" value="TreeGrafter"/>
</dbReference>
<dbReference type="InterPro" id="IPR013873">
    <property type="entry name" value="Cdc37_C"/>
</dbReference>
<dbReference type="PANTHER" id="PTHR12800:SF4">
    <property type="entry name" value="HSP90 CO-CHAPERONE CDC37"/>
    <property type="match status" value="1"/>
</dbReference>
<dbReference type="InterPro" id="IPR013855">
    <property type="entry name" value="Cdc37_N_dom"/>
</dbReference>
<dbReference type="RefSeq" id="XP_007511347.1">
    <property type="nucleotide sequence ID" value="XM_007511285.1"/>
</dbReference>
<protein>
    <recommendedName>
        <fullName evidence="5">Hsp90 chaperone protein kinase-targeting subunit</fullName>
    </recommendedName>
</protein>
<organism evidence="10 11">
    <name type="scientific">Bathycoccus prasinos</name>
    <dbReference type="NCBI Taxonomy" id="41875"/>
    <lineage>
        <taxon>Eukaryota</taxon>
        <taxon>Viridiplantae</taxon>
        <taxon>Chlorophyta</taxon>
        <taxon>Mamiellophyceae</taxon>
        <taxon>Mamiellales</taxon>
        <taxon>Bathycoccaceae</taxon>
        <taxon>Bathycoccus</taxon>
    </lineage>
</organism>
<evidence type="ECO:0000256" key="5">
    <source>
        <dbReference type="ARBA" id="ARBA00031396"/>
    </source>
</evidence>
<keyword evidence="3" id="KW-0963">Cytoplasm</keyword>
<dbReference type="GO" id="GO:0051087">
    <property type="term" value="F:protein-folding chaperone binding"/>
    <property type="evidence" value="ECO:0007669"/>
    <property type="project" value="TreeGrafter"/>
</dbReference>
<dbReference type="InterPro" id="IPR004918">
    <property type="entry name" value="Cdc37"/>
</dbReference>
<reference evidence="10 11" key="1">
    <citation type="submission" date="2011-10" db="EMBL/GenBank/DDBJ databases">
        <authorList>
            <person name="Genoscope - CEA"/>
        </authorList>
    </citation>
    <scope>NUCLEOTIDE SEQUENCE [LARGE SCALE GENOMIC DNA]</scope>
    <source>
        <strain evidence="10 11">RCC 1105</strain>
    </source>
</reference>
<comment type="similarity">
    <text evidence="2">Belongs to the CDC37 family.</text>
</comment>
<sequence>MAPPAGFDYSKWDKLELSDDEDLHPGAQFIEANTLRRIKRESQQNKASDIDAKIEEYEKSIKETKKRIKTLEIDIVEDRFAGDEDALKSVRDELESLETTLRETQEKLEAEKKKRTFSAEELCKVTTSKTLVGKDCMPTEVSENVQAQKMTYEAYCEKYEKELDTLAEGGDIETKSQNKNPYARMEAYLSKHTYLVCEHALGYLLLKALYEEMDGVVGRDKVLSTAKAGFALKSISDFATANKRTMLDQYKPFFVRLLENDEKVLHEYELAEMDYVEKLIERAEKKKMEEEAEAKKVEGTTQTGVEEIENPPLGPGGLNPIEVFESLPEEMQTAFESGDVEALREYVNGLSMKDAKFYMRRMVDSGLWVPQEGEHPGTALVDSGDDEEEKEKVRDDDDETKAT</sequence>
<dbReference type="SMART" id="SM01069">
    <property type="entry name" value="CDC37_C"/>
    <property type="match status" value="1"/>
</dbReference>
<dbReference type="GO" id="GO:0006457">
    <property type="term" value="P:protein folding"/>
    <property type="evidence" value="ECO:0007669"/>
    <property type="project" value="TreeGrafter"/>
</dbReference>
<dbReference type="GO" id="GO:0019901">
    <property type="term" value="F:protein kinase binding"/>
    <property type="evidence" value="ECO:0007669"/>
    <property type="project" value="InterPro"/>
</dbReference>
<dbReference type="STRING" id="41875.K8F7B5"/>
<dbReference type="InterPro" id="IPR013874">
    <property type="entry name" value="Cdc37_Hsp90-bd"/>
</dbReference>
<feature type="region of interest" description="Disordered" evidence="7">
    <location>
        <begin position="368"/>
        <end position="403"/>
    </location>
</feature>
<evidence type="ECO:0000256" key="1">
    <source>
        <dbReference type="ARBA" id="ARBA00004496"/>
    </source>
</evidence>
<feature type="domain" description="Cdc37 N-terminal" evidence="9">
    <location>
        <begin position="6"/>
        <end position="130"/>
    </location>
</feature>
<accession>K8F7B5</accession>
<dbReference type="Pfam" id="PF08565">
    <property type="entry name" value="CDC37_M"/>
    <property type="match status" value="1"/>
</dbReference>
<evidence type="ECO:0000259" key="9">
    <source>
        <dbReference type="SMART" id="SM01071"/>
    </source>
</evidence>
<dbReference type="Gene3D" id="6.10.140.250">
    <property type="match status" value="1"/>
</dbReference>
<dbReference type="eggNOG" id="KOG2260">
    <property type="taxonomic scope" value="Eukaryota"/>
</dbReference>
<dbReference type="GO" id="GO:0050821">
    <property type="term" value="P:protein stabilization"/>
    <property type="evidence" value="ECO:0007669"/>
    <property type="project" value="TreeGrafter"/>
</dbReference>
<gene>
    <name evidence="10" type="ORF">Bathy08g04960</name>
</gene>
<dbReference type="SMART" id="SM01071">
    <property type="entry name" value="CDC37_N"/>
    <property type="match status" value="1"/>
</dbReference>
<keyword evidence="4" id="KW-0143">Chaperone</keyword>
<dbReference type="PANTHER" id="PTHR12800">
    <property type="entry name" value="CDC37-RELATED"/>
    <property type="match status" value="1"/>
</dbReference>
<dbReference type="GeneID" id="19014476"/>
<feature type="region of interest" description="Disordered" evidence="7">
    <location>
        <begin position="291"/>
        <end position="317"/>
    </location>
</feature>
<evidence type="ECO:0000256" key="2">
    <source>
        <dbReference type="ARBA" id="ARBA00006222"/>
    </source>
</evidence>
<name>K8F7B5_9CHLO</name>
<dbReference type="Pfam" id="PF08564">
    <property type="entry name" value="CDC37_C"/>
    <property type="match status" value="1"/>
</dbReference>
<dbReference type="SUPFAM" id="SSF101391">
    <property type="entry name" value="Hsp90 co-chaperone CDC37"/>
    <property type="match status" value="1"/>
</dbReference>
<comment type="subcellular location">
    <subcellularLocation>
        <location evidence="1">Cytoplasm</location>
    </subcellularLocation>
</comment>
<evidence type="ECO:0000259" key="8">
    <source>
        <dbReference type="SMART" id="SM01069"/>
    </source>
</evidence>
<keyword evidence="11" id="KW-1185">Reference proteome</keyword>
<feature type="compositionally biased region" description="Basic and acidic residues" evidence="7">
    <location>
        <begin position="390"/>
        <end position="403"/>
    </location>
</feature>